<evidence type="ECO:0000256" key="3">
    <source>
        <dbReference type="ARBA" id="ARBA00023125"/>
    </source>
</evidence>
<evidence type="ECO:0000256" key="4">
    <source>
        <dbReference type="ARBA" id="ARBA00023172"/>
    </source>
</evidence>
<dbReference type="Pfam" id="PF13356">
    <property type="entry name" value="Arm-DNA-bind_3"/>
    <property type="match status" value="1"/>
</dbReference>
<dbReference type="Pfam" id="PF00589">
    <property type="entry name" value="Phage_integrase"/>
    <property type="match status" value="1"/>
</dbReference>
<dbReference type="Gene3D" id="1.10.443.10">
    <property type="entry name" value="Intergrase catalytic core"/>
    <property type="match status" value="1"/>
</dbReference>
<dbReference type="Pfam" id="PF22022">
    <property type="entry name" value="Phage_int_M"/>
    <property type="match status" value="1"/>
</dbReference>
<dbReference type="InterPro" id="IPR010998">
    <property type="entry name" value="Integrase_recombinase_N"/>
</dbReference>
<dbReference type="OrthoDB" id="7615137at2"/>
<dbReference type="InterPro" id="IPR038488">
    <property type="entry name" value="Integrase_DNA-bd_sf"/>
</dbReference>
<dbReference type="InterPro" id="IPR013762">
    <property type="entry name" value="Integrase-like_cat_sf"/>
</dbReference>
<dbReference type="GO" id="GO:0015074">
    <property type="term" value="P:DNA integration"/>
    <property type="evidence" value="ECO:0007669"/>
    <property type="project" value="UniProtKB-KW"/>
</dbReference>
<organism evidence="8 9">
    <name type="scientific">Nitrobacter vulgaris</name>
    <dbReference type="NCBI Taxonomy" id="29421"/>
    <lineage>
        <taxon>Bacteria</taxon>
        <taxon>Pseudomonadati</taxon>
        <taxon>Pseudomonadota</taxon>
        <taxon>Alphaproteobacteria</taxon>
        <taxon>Hyphomicrobiales</taxon>
        <taxon>Nitrobacteraceae</taxon>
        <taxon>Nitrobacter</taxon>
    </lineage>
</organism>
<dbReference type="PANTHER" id="PTHR30629:SF2">
    <property type="entry name" value="PROPHAGE INTEGRASE INTS-RELATED"/>
    <property type="match status" value="1"/>
</dbReference>
<dbReference type="InterPro" id="IPR011010">
    <property type="entry name" value="DNA_brk_join_enz"/>
</dbReference>
<accession>A0A1V4HZN4</accession>
<dbReference type="PROSITE" id="PS51900">
    <property type="entry name" value="CB"/>
    <property type="match status" value="1"/>
</dbReference>
<dbReference type="SUPFAM" id="SSF56349">
    <property type="entry name" value="DNA breaking-rejoining enzymes"/>
    <property type="match status" value="1"/>
</dbReference>
<protein>
    <submittedName>
        <fullName evidence="8">Integrase</fullName>
    </submittedName>
</protein>
<dbReference type="STRING" id="29421.B2M20_08600"/>
<proteinExistence type="inferred from homology"/>
<dbReference type="InterPro" id="IPR025166">
    <property type="entry name" value="Integrase_DNA_bind_dom"/>
</dbReference>
<gene>
    <name evidence="8" type="ORF">B2M20_08600</name>
</gene>
<evidence type="ECO:0000256" key="5">
    <source>
        <dbReference type="PROSITE-ProRule" id="PRU01248"/>
    </source>
</evidence>
<name>A0A1V4HZN4_NITVU</name>
<sequence>MIAIAKGQRWTDASVRKLTAPVGAADYIRWDPELPSFGVRLRRGKATYVAQYRIGRKQRRESLGDVRKVNLADARQAARTRFAQVVLNIDPGAARTRLKAEQTAARDTFLQAATDYLAARKPKMRPNTYVGADRYLIKHCVPLHKKGVSAVTFEDIADLIRDLVKERGETSAARARSTLGAFFKWAMQQGRAKGNPTIGTANPLEGREPRDRVLNDDEIRLIWHHAGEDDFGRIVRLLFLTGCRRDEIGCLRWPEIDLVAGKITLPKERVKNKRAHVLRLPTTALDILTAVPRRFAREMVFGGGENGFCAWSYSTIRLNSAITTTIGKPLPPWRLHDIRRTVRTRLGKLGVLPHIAELVLNHVGHKSGIGGIYDRHSYEVEIGEALRIWEAHLIEIVGSVDNVVSLRRSEV</sequence>
<evidence type="ECO:0000256" key="2">
    <source>
        <dbReference type="ARBA" id="ARBA00022908"/>
    </source>
</evidence>
<dbReference type="GO" id="GO:0006310">
    <property type="term" value="P:DNA recombination"/>
    <property type="evidence" value="ECO:0007669"/>
    <property type="project" value="UniProtKB-KW"/>
</dbReference>
<dbReference type="InterPro" id="IPR050808">
    <property type="entry name" value="Phage_Integrase"/>
</dbReference>
<dbReference type="Proteomes" id="UP000189940">
    <property type="component" value="Unassembled WGS sequence"/>
</dbReference>
<feature type="domain" description="Core-binding (CB)" evidence="7">
    <location>
        <begin position="107"/>
        <end position="187"/>
    </location>
</feature>
<dbReference type="AlphaFoldDB" id="A0A1V4HZN4"/>
<comment type="caution">
    <text evidence="8">The sequence shown here is derived from an EMBL/GenBank/DDBJ whole genome shotgun (WGS) entry which is preliminary data.</text>
</comment>
<dbReference type="PROSITE" id="PS51898">
    <property type="entry name" value="TYR_RECOMBINASE"/>
    <property type="match status" value="1"/>
</dbReference>
<keyword evidence="3 5" id="KW-0238">DNA-binding</keyword>
<dbReference type="EMBL" id="MWPQ01000039">
    <property type="protein sequence ID" value="OPH83042.1"/>
    <property type="molecule type" value="Genomic_DNA"/>
</dbReference>
<dbReference type="InterPro" id="IPR002104">
    <property type="entry name" value="Integrase_catalytic"/>
</dbReference>
<evidence type="ECO:0000256" key="1">
    <source>
        <dbReference type="ARBA" id="ARBA00008857"/>
    </source>
</evidence>
<evidence type="ECO:0000259" key="7">
    <source>
        <dbReference type="PROSITE" id="PS51900"/>
    </source>
</evidence>
<dbReference type="GO" id="GO:0003677">
    <property type="term" value="F:DNA binding"/>
    <property type="evidence" value="ECO:0007669"/>
    <property type="project" value="UniProtKB-UniRule"/>
</dbReference>
<evidence type="ECO:0000259" key="6">
    <source>
        <dbReference type="PROSITE" id="PS51898"/>
    </source>
</evidence>
<dbReference type="InterPro" id="IPR044068">
    <property type="entry name" value="CB"/>
</dbReference>
<dbReference type="Gene3D" id="1.10.150.130">
    <property type="match status" value="1"/>
</dbReference>
<dbReference type="PANTHER" id="PTHR30629">
    <property type="entry name" value="PROPHAGE INTEGRASE"/>
    <property type="match status" value="1"/>
</dbReference>
<keyword evidence="9" id="KW-1185">Reference proteome</keyword>
<dbReference type="RefSeq" id="WP_079446641.1">
    <property type="nucleotide sequence ID" value="NZ_MWPQ01000039.1"/>
</dbReference>
<keyword evidence="2" id="KW-0229">DNA integration</keyword>
<keyword evidence="4" id="KW-0233">DNA recombination</keyword>
<feature type="domain" description="Tyr recombinase" evidence="6">
    <location>
        <begin position="209"/>
        <end position="387"/>
    </location>
</feature>
<comment type="similarity">
    <text evidence="1">Belongs to the 'phage' integrase family.</text>
</comment>
<reference evidence="8 9" key="1">
    <citation type="submission" date="2017-02" db="EMBL/GenBank/DDBJ databases">
        <title>Genome sequence of the nitrite-oxidizing bacterium Nitrobacter vulgaris strain Ab1.</title>
        <authorList>
            <person name="Mellbye B.L."/>
            <person name="Davis E.W."/>
            <person name="Spieck E."/>
            <person name="Chang J.H."/>
            <person name="Bottomley P.J."/>
            <person name="Sayavedra-Soto L.A."/>
        </authorList>
    </citation>
    <scope>NUCLEOTIDE SEQUENCE [LARGE SCALE GENOMIC DNA]</scope>
    <source>
        <strain evidence="8 9">Ab1</strain>
    </source>
</reference>
<evidence type="ECO:0000313" key="8">
    <source>
        <dbReference type="EMBL" id="OPH83042.1"/>
    </source>
</evidence>
<dbReference type="Gene3D" id="3.30.160.390">
    <property type="entry name" value="Integrase, DNA-binding domain"/>
    <property type="match status" value="1"/>
</dbReference>
<evidence type="ECO:0000313" key="9">
    <source>
        <dbReference type="Proteomes" id="UP000189940"/>
    </source>
</evidence>
<dbReference type="InterPro" id="IPR053876">
    <property type="entry name" value="Phage_int_M"/>
</dbReference>